<keyword evidence="2" id="KW-1185">Reference proteome</keyword>
<organism evidence="1 2">
    <name type="scientific">Ureibacillus manganicus DSM 26584</name>
    <dbReference type="NCBI Taxonomy" id="1384049"/>
    <lineage>
        <taxon>Bacteria</taxon>
        <taxon>Bacillati</taxon>
        <taxon>Bacillota</taxon>
        <taxon>Bacilli</taxon>
        <taxon>Bacillales</taxon>
        <taxon>Caryophanaceae</taxon>
        <taxon>Ureibacillus</taxon>
    </lineage>
</organism>
<protein>
    <recommendedName>
        <fullName evidence="3">YusW-like protein</fullName>
    </recommendedName>
</protein>
<reference evidence="1 2" key="1">
    <citation type="submission" date="2014-02" db="EMBL/GenBank/DDBJ databases">
        <title>Draft genome sequence of Lysinibacillus manganicus DSM 26584T.</title>
        <authorList>
            <person name="Zhang F."/>
            <person name="Wang G."/>
            <person name="Zhang L."/>
        </authorList>
    </citation>
    <scope>NUCLEOTIDE SEQUENCE [LARGE SCALE GENOMIC DNA]</scope>
    <source>
        <strain evidence="1 2">DSM 26584</strain>
    </source>
</reference>
<evidence type="ECO:0000313" key="1">
    <source>
        <dbReference type="EMBL" id="KGR76016.1"/>
    </source>
</evidence>
<accession>A0A0A3HTU6</accession>
<name>A0A0A3HTU6_9BACL</name>
<dbReference type="InterPro" id="IPR025623">
    <property type="entry name" value="YusW"/>
</dbReference>
<sequence>MKKSRMLTLCFIIFFIYGCNTTTNEKQNTEEANREITQEDTEAVNNQHANERIEVKDNGEEEISALTQYTNFELNVQYANDISFEVGYVNDEKGITAEISDEVNDVHLSGEDAKNSLIKNFEELNFDENTDESEIIIQILTTFNLSDDFTNLYLKVKYHTGTVKEYKLTN</sequence>
<dbReference type="Proteomes" id="UP000030416">
    <property type="component" value="Unassembled WGS sequence"/>
</dbReference>
<evidence type="ECO:0008006" key="3">
    <source>
        <dbReference type="Google" id="ProtNLM"/>
    </source>
</evidence>
<dbReference type="AlphaFoldDB" id="A0A0A3HTU6"/>
<dbReference type="Pfam" id="PF14039">
    <property type="entry name" value="YusW"/>
    <property type="match status" value="1"/>
</dbReference>
<evidence type="ECO:0000313" key="2">
    <source>
        <dbReference type="Proteomes" id="UP000030416"/>
    </source>
</evidence>
<dbReference type="PROSITE" id="PS51257">
    <property type="entry name" value="PROKAR_LIPOPROTEIN"/>
    <property type="match status" value="1"/>
</dbReference>
<dbReference type="EMBL" id="JPVN01000028">
    <property type="protein sequence ID" value="KGR76016.1"/>
    <property type="molecule type" value="Genomic_DNA"/>
</dbReference>
<gene>
    <name evidence="1" type="ORF">CD29_17270</name>
</gene>
<proteinExistence type="predicted"/>
<comment type="caution">
    <text evidence="1">The sequence shown here is derived from an EMBL/GenBank/DDBJ whole genome shotgun (WGS) entry which is preliminary data.</text>
</comment>
<dbReference type="OrthoDB" id="2452750at2"/>
<dbReference type="RefSeq" id="WP_036189397.1">
    <property type="nucleotide sequence ID" value="NZ_AVDA01000028.1"/>
</dbReference>